<organism evidence="2 3">
    <name type="scientific">Lepeophtheirus salmonis</name>
    <name type="common">Salmon louse</name>
    <name type="synonym">Caligus salmonis</name>
    <dbReference type="NCBI Taxonomy" id="72036"/>
    <lineage>
        <taxon>Eukaryota</taxon>
        <taxon>Metazoa</taxon>
        <taxon>Ecdysozoa</taxon>
        <taxon>Arthropoda</taxon>
        <taxon>Crustacea</taxon>
        <taxon>Multicrustacea</taxon>
        <taxon>Hexanauplia</taxon>
        <taxon>Copepoda</taxon>
        <taxon>Siphonostomatoida</taxon>
        <taxon>Caligidae</taxon>
        <taxon>Lepeophtheirus</taxon>
    </lineage>
</organism>
<dbReference type="Proteomes" id="UP000675881">
    <property type="component" value="Chromosome 5"/>
</dbReference>
<sequence length="264" mass="29539">MGEYVLIILIAQTIVEETPGLLLESLHRTQIIHGLTLLLPIRQIHGECLDPLFPRTQENLHLLDLQPGKKREPSSQCSIHYRKEITIKPKLIRQSAILADENSTGSGKSVSFINDTPSSKSSSSCPLHHHNPYRGGHLQSNLYGKLIESSHEADDEEDEDLDQRLAEKRKLLRTPSRSLTDLSSTYLRSNPFPDYESPEVKKKSTSSNNTTTSALVEGGMNPAEKEKKPHYPESPTPTESDHLLSKDSSSHTIRTEKGYLNTDV</sequence>
<feature type="compositionally biased region" description="Basic and acidic residues" evidence="1">
    <location>
        <begin position="239"/>
        <end position="257"/>
    </location>
</feature>
<reference evidence="2" key="1">
    <citation type="submission" date="2021-02" db="EMBL/GenBank/DDBJ databases">
        <authorList>
            <person name="Bekaert M."/>
        </authorList>
    </citation>
    <scope>NUCLEOTIDE SEQUENCE</scope>
    <source>
        <strain evidence="2">IoA-00</strain>
    </source>
</reference>
<keyword evidence="3" id="KW-1185">Reference proteome</keyword>
<feature type="region of interest" description="Disordered" evidence="1">
    <location>
        <begin position="102"/>
        <end position="138"/>
    </location>
</feature>
<evidence type="ECO:0000313" key="2">
    <source>
        <dbReference type="EMBL" id="CAF2948178.1"/>
    </source>
</evidence>
<name>A0A7R8H926_LEPSM</name>
<dbReference type="OrthoDB" id="1883493at2759"/>
<evidence type="ECO:0000256" key="1">
    <source>
        <dbReference type="SAM" id="MobiDB-lite"/>
    </source>
</evidence>
<feature type="region of interest" description="Disordered" evidence="1">
    <location>
        <begin position="182"/>
        <end position="264"/>
    </location>
</feature>
<dbReference type="AlphaFoldDB" id="A0A7R8H926"/>
<evidence type="ECO:0000313" key="3">
    <source>
        <dbReference type="Proteomes" id="UP000675881"/>
    </source>
</evidence>
<proteinExistence type="predicted"/>
<protein>
    <submittedName>
        <fullName evidence="2">(salmon louse) hypothetical protein</fullName>
    </submittedName>
</protein>
<feature type="compositionally biased region" description="Polar residues" evidence="1">
    <location>
        <begin position="102"/>
        <end position="117"/>
    </location>
</feature>
<accession>A0A7R8H926</accession>
<dbReference type="EMBL" id="HG994584">
    <property type="protein sequence ID" value="CAF2948178.1"/>
    <property type="molecule type" value="Genomic_DNA"/>
</dbReference>
<gene>
    <name evidence="2" type="ORF">LSAA_10307</name>
</gene>